<reference evidence="2" key="2">
    <citation type="submission" date="2020-11" db="EMBL/GenBank/DDBJ databases">
        <authorList>
            <person name="McCartney M.A."/>
            <person name="Auch B."/>
            <person name="Kono T."/>
            <person name="Mallez S."/>
            <person name="Becker A."/>
            <person name="Gohl D.M."/>
            <person name="Silverstein K.A.T."/>
            <person name="Koren S."/>
            <person name="Bechman K.B."/>
            <person name="Herman A."/>
            <person name="Abrahante J.E."/>
            <person name="Garbe J."/>
        </authorList>
    </citation>
    <scope>NUCLEOTIDE SEQUENCE</scope>
    <source>
        <strain evidence="2">Duluth1</strain>
        <tissue evidence="2">Whole animal</tissue>
    </source>
</reference>
<organism evidence="2 3">
    <name type="scientific">Dreissena polymorpha</name>
    <name type="common">Zebra mussel</name>
    <name type="synonym">Mytilus polymorpha</name>
    <dbReference type="NCBI Taxonomy" id="45954"/>
    <lineage>
        <taxon>Eukaryota</taxon>
        <taxon>Metazoa</taxon>
        <taxon>Spiralia</taxon>
        <taxon>Lophotrochozoa</taxon>
        <taxon>Mollusca</taxon>
        <taxon>Bivalvia</taxon>
        <taxon>Autobranchia</taxon>
        <taxon>Heteroconchia</taxon>
        <taxon>Euheterodonta</taxon>
        <taxon>Imparidentia</taxon>
        <taxon>Neoheterodontei</taxon>
        <taxon>Myida</taxon>
        <taxon>Dreissenoidea</taxon>
        <taxon>Dreissenidae</taxon>
        <taxon>Dreissena</taxon>
    </lineage>
</organism>
<gene>
    <name evidence="2" type="ORF">DPMN_122896</name>
</gene>
<accession>A0A9D4JR00</accession>
<comment type="caution">
    <text evidence="2">The sequence shown here is derived from an EMBL/GenBank/DDBJ whole genome shotgun (WGS) entry which is preliminary data.</text>
</comment>
<sequence>MKTSNPSQGHSDIPNATSNLQQPLTLGHPSFSHDPAMPTVDINMDGSSSSEEDQDFTFPQAVLSHARDIIPGTGQLFAEPICTPIISQIKKISLQRHLA</sequence>
<feature type="region of interest" description="Disordered" evidence="1">
    <location>
        <begin position="1"/>
        <end position="54"/>
    </location>
</feature>
<evidence type="ECO:0000256" key="1">
    <source>
        <dbReference type="SAM" id="MobiDB-lite"/>
    </source>
</evidence>
<protein>
    <submittedName>
        <fullName evidence="2">Uncharacterized protein</fullName>
    </submittedName>
</protein>
<reference evidence="2" key="1">
    <citation type="journal article" date="2019" name="bioRxiv">
        <title>The Genome of the Zebra Mussel, Dreissena polymorpha: A Resource for Invasive Species Research.</title>
        <authorList>
            <person name="McCartney M.A."/>
            <person name="Auch B."/>
            <person name="Kono T."/>
            <person name="Mallez S."/>
            <person name="Zhang Y."/>
            <person name="Obille A."/>
            <person name="Becker A."/>
            <person name="Abrahante J.E."/>
            <person name="Garbe J."/>
            <person name="Badalamenti J.P."/>
            <person name="Herman A."/>
            <person name="Mangelson H."/>
            <person name="Liachko I."/>
            <person name="Sullivan S."/>
            <person name="Sone E.D."/>
            <person name="Koren S."/>
            <person name="Silverstein K.A.T."/>
            <person name="Beckman K.B."/>
            <person name="Gohl D.M."/>
        </authorList>
    </citation>
    <scope>NUCLEOTIDE SEQUENCE</scope>
    <source>
        <strain evidence="2">Duluth1</strain>
        <tissue evidence="2">Whole animal</tissue>
    </source>
</reference>
<dbReference type="EMBL" id="JAIWYP010000005">
    <property type="protein sequence ID" value="KAH3821136.1"/>
    <property type="molecule type" value="Genomic_DNA"/>
</dbReference>
<dbReference type="AlphaFoldDB" id="A0A9D4JR00"/>
<name>A0A9D4JR00_DREPO</name>
<keyword evidence="3" id="KW-1185">Reference proteome</keyword>
<evidence type="ECO:0000313" key="3">
    <source>
        <dbReference type="Proteomes" id="UP000828390"/>
    </source>
</evidence>
<evidence type="ECO:0000313" key="2">
    <source>
        <dbReference type="EMBL" id="KAH3821136.1"/>
    </source>
</evidence>
<dbReference type="Proteomes" id="UP000828390">
    <property type="component" value="Unassembled WGS sequence"/>
</dbReference>
<proteinExistence type="predicted"/>
<feature type="compositionally biased region" description="Polar residues" evidence="1">
    <location>
        <begin position="1"/>
        <end position="24"/>
    </location>
</feature>